<reference evidence="2" key="1">
    <citation type="submission" date="2015-09" db="EMBL/GenBank/DDBJ databases">
        <authorList>
            <consortium name="Pathogen Informatics"/>
        </authorList>
    </citation>
    <scope>NUCLEOTIDE SEQUENCE [LARGE SCALE GENOMIC DNA]</scope>
    <source>
        <strain evidence="2">Lake Konstanz</strain>
    </source>
</reference>
<dbReference type="Proteomes" id="UP000051952">
    <property type="component" value="Unassembled WGS sequence"/>
</dbReference>
<evidence type="ECO:0000313" key="2">
    <source>
        <dbReference type="Proteomes" id="UP000051952"/>
    </source>
</evidence>
<sequence>MGEKMLLKINKMKTNVNLKAKQHPPKNGNQDTKVKQSRFPFSCAHILRQTCVRRMLLHSRPTCFLLPPFLLSLLNMRGHSSVHRCLFSHLILPL</sequence>
<organism evidence="1 2">
    <name type="scientific">Bodo saltans</name>
    <name type="common">Flagellated protozoan</name>
    <dbReference type="NCBI Taxonomy" id="75058"/>
    <lineage>
        <taxon>Eukaryota</taxon>
        <taxon>Discoba</taxon>
        <taxon>Euglenozoa</taxon>
        <taxon>Kinetoplastea</taxon>
        <taxon>Metakinetoplastina</taxon>
        <taxon>Eubodonida</taxon>
        <taxon>Bodonidae</taxon>
        <taxon>Bodo</taxon>
    </lineage>
</organism>
<proteinExistence type="predicted"/>
<gene>
    <name evidence="1" type="ORF">BSAL_01885c</name>
</gene>
<evidence type="ECO:0000313" key="1">
    <source>
        <dbReference type="EMBL" id="CUI14989.1"/>
    </source>
</evidence>
<keyword evidence="2" id="KW-1185">Reference proteome</keyword>
<accession>A0A0S4KMV9</accession>
<dbReference type="VEuPathDB" id="TriTrypDB:BSAL_01885c"/>
<dbReference type="EMBL" id="CYKH01001743">
    <property type="protein sequence ID" value="CUI14989.1"/>
    <property type="molecule type" value="Genomic_DNA"/>
</dbReference>
<protein>
    <submittedName>
        <fullName evidence="1">Uncharacterized protein</fullName>
    </submittedName>
</protein>
<name>A0A0S4KMV9_BODSA</name>
<dbReference type="AlphaFoldDB" id="A0A0S4KMV9"/>